<keyword evidence="7" id="KW-0411">Iron-sulfur</keyword>
<dbReference type="EMBL" id="JACCBG010000001">
    <property type="protein sequence ID" value="NYD43737.1"/>
    <property type="molecule type" value="Genomic_DNA"/>
</dbReference>
<dbReference type="InterPro" id="IPR001041">
    <property type="entry name" value="2Fe-2S_ferredoxin-type"/>
</dbReference>
<evidence type="ECO:0000256" key="6">
    <source>
        <dbReference type="ARBA" id="ARBA00023004"/>
    </source>
</evidence>
<dbReference type="PANTHER" id="PTHR47354">
    <property type="entry name" value="NADH OXIDOREDUCTASE HCR"/>
    <property type="match status" value="1"/>
</dbReference>
<dbReference type="PANTHER" id="PTHR47354:SF1">
    <property type="entry name" value="CARNITINE MONOOXYGENASE REDUCTASE SUBUNIT"/>
    <property type="match status" value="1"/>
</dbReference>
<dbReference type="PRINTS" id="PR00409">
    <property type="entry name" value="PHDIOXRDTASE"/>
</dbReference>
<dbReference type="GO" id="GO:0046872">
    <property type="term" value="F:metal ion binding"/>
    <property type="evidence" value="ECO:0007669"/>
    <property type="project" value="UniProtKB-KW"/>
</dbReference>
<dbReference type="CDD" id="cd06185">
    <property type="entry name" value="PDR_like"/>
    <property type="match status" value="1"/>
</dbReference>
<name>A0A7Y9EA00_9ACTN</name>
<keyword evidence="5" id="KW-0560">Oxidoreductase</keyword>
<reference evidence="10 11" key="1">
    <citation type="submission" date="2020-07" db="EMBL/GenBank/DDBJ databases">
        <title>Sequencing the genomes of 1000 actinobacteria strains.</title>
        <authorList>
            <person name="Klenk H.-P."/>
        </authorList>
    </citation>
    <scope>NUCLEOTIDE SEQUENCE [LARGE SCALE GENOMIC DNA]</scope>
    <source>
        <strain evidence="10 11">DSM 21350</strain>
    </source>
</reference>
<dbReference type="PROSITE" id="PS00197">
    <property type="entry name" value="2FE2S_FER_1"/>
    <property type="match status" value="1"/>
</dbReference>
<organism evidence="10 11">
    <name type="scientific">Nocardioides panaciterrulae</name>
    <dbReference type="NCBI Taxonomy" id="661492"/>
    <lineage>
        <taxon>Bacteria</taxon>
        <taxon>Bacillati</taxon>
        <taxon>Actinomycetota</taxon>
        <taxon>Actinomycetes</taxon>
        <taxon>Propionibacteriales</taxon>
        <taxon>Nocardioidaceae</taxon>
        <taxon>Nocardioides</taxon>
    </lineage>
</organism>
<dbReference type="RefSeq" id="WP_179665223.1">
    <property type="nucleotide sequence ID" value="NZ_JACCBG010000001.1"/>
</dbReference>
<dbReference type="Gene3D" id="3.40.50.80">
    <property type="entry name" value="Nucleotide-binding domain of ferredoxin-NADP reductase (FNR) module"/>
    <property type="match status" value="1"/>
</dbReference>
<keyword evidence="11" id="KW-1185">Reference proteome</keyword>
<evidence type="ECO:0000256" key="7">
    <source>
        <dbReference type="ARBA" id="ARBA00023014"/>
    </source>
</evidence>
<evidence type="ECO:0000259" key="9">
    <source>
        <dbReference type="PROSITE" id="PS51384"/>
    </source>
</evidence>
<dbReference type="InterPro" id="IPR036010">
    <property type="entry name" value="2Fe-2S_ferredoxin-like_sf"/>
</dbReference>
<keyword evidence="4" id="KW-0479">Metal-binding</keyword>
<gene>
    <name evidence="10" type="ORF">BJZ21_003820</name>
</gene>
<comment type="caution">
    <text evidence="10">The sequence shown here is derived from an EMBL/GenBank/DDBJ whole genome shotgun (WGS) entry which is preliminary data.</text>
</comment>
<dbReference type="GO" id="GO:0016491">
    <property type="term" value="F:oxidoreductase activity"/>
    <property type="evidence" value="ECO:0007669"/>
    <property type="project" value="UniProtKB-KW"/>
</dbReference>
<feature type="domain" description="2Fe-2S ferredoxin-type" evidence="8">
    <location>
        <begin position="236"/>
        <end position="323"/>
    </location>
</feature>
<dbReference type="Proteomes" id="UP000535511">
    <property type="component" value="Unassembled WGS sequence"/>
</dbReference>
<dbReference type="Pfam" id="PF00111">
    <property type="entry name" value="Fer2"/>
    <property type="match status" value="1"/>
</dbReference>
<dbReference type="SUPFAM" id="SSF63380">
    <property type="entry name" value="Riboflavin synthase domain-like"/>
    <property type="match status" value="1"/>
</dbReference>
<keyword evidence="3" id="KW-0001">2Fe-2S</keyword>
<dbReference type="CDD" id="cd00207">
    <property type="entry name" value="fer2"/>
    <property type="match status" value="1"/>
</dbReference>
<evidence type="ECO:0000256" key="2">
    <source>
        <dbReference type="ARBA" id="ARBA00022630"/>
    </source>
</evidence>
<dbReference type="PROSITE" id="PS51384">
    <property type="entry name" value="FAD_FR"/>
    <property type="match status" value="1"/>
</dbReference>
<dbReference type="InterPro" id="IPR039261">
    <property type="entry name" value="FNR_nucleotide-bd"/>
</dbReference>
<feature type="domain" description="FAD-binding FR-type" evidence="9">
    <location>
        <begin position="6"/>
        <end position="110"/>
    </location>
</feature>
<evidence type="ECO:0000256" key="3">
    <source>
        <dbReference type="ARBA" id="ARBA00022714"/>
    </source>
</evidence>
<evidence type="ECO:0000313" key="11">
    <source>
        <dbReference type="Proteomes" id="UP000535511"/>
    </source>
</evidence>
<dbReference type="Gene3D" id="2.40.30.10">
    <property type="entry name" value="Translation factors"/>
    <property type="match status" value="1"/>
</dbReference>
<protein>
    <submittedName>
        <fullName evidence="10">Ferredoxin-NADP reductase</fullName>
    </submittedName>
</protein>
<accession>A0A7Y9EA00</accession>
<dbReference type="InterPro" id="IPR017938">
    <property type="entry name" value="Riboflavin_synthase-like_b-brl"/>
</dbReference>
<dbReference type="InterPro" id="IPR006058">
    <property type="entry name" value="2Fe2S_fd_BS"/>
</dbReference>
<comment type="cofactor">
    <cofactor evidence="1">
        <name>FAD</name>
        <dbReference type="ChEBI" id="CHEBI:57692"/>
    </cofactor>
</comment>
<evidence type="ECO:0000256" key="1">
    <source>
        <dbReference type="ARBA" id="ARBA00001974"/>
    </source>
</evidence>
<dbReference type="SUPFAM" id="SSF52343">
    <property type="entry name" value="Ferredoxin reductase-like, C-terminal NADP-linked domain"/>
    <property type="match status" value="1"/>
</dbReference>
<proteinExistence type="predicted"/>
<dbReference type="Gene3D" id="3.10.20.30">
    <property type="match status" value="1"/>
</dbReference>
<evidence type="ECO:0000256" key="5">
    <source>
        <dbReference type="ARBA" id="ARBA00023002"/>
    </source>
</evidence>
<dbReference type="GO" id="GO:0051537">
    <property type="term" value="F:2 iron, 2 sulfur cluster binding"/>
    <property type="evidence" value="ECO:0007669"/>
    <property type="project" value="UniProtKB-KW"/>
</dbReference>
<dbReference type="InterPro" id="IPR017927">
    <property type="entry name" value="FAD-bd_FR_type"/>
</dbReference>
<evidence type="ECO:0000313" key="10">
    <source>
        <dbReference type="EMBL" id="NYD43737.1"/>
    </source>
</evidence>
<dbReference type="InterPro" id="IPR012675">
    <property type="entry name" value="Beta-grasp_dom_sf"/>
</dbReference>
<dbReference type="AlphaFoldDB" id="A0A7Y9EA00"/>
<dbReference type="SUPFAM" id="SSF54292">
    <property type="entry name" value="2Fe-2S ferredoxin-like"/>
    <property type="match status" value="1"/>
</dbReference>
<dbReference type="PROSITE" id="PS51085">
    <property type="entry name" value="2FE2S_FER_2"/>
    <property type="match status" value="1"/>
</dbReference>
<keyword evidence="6" id="KW-0408">Iron</keyword>
<keyword evidence="2" id="KW-0285">Flavoprotein</keyword>
<evidence type="ECO:0000256" key="4">
    <source>
        <dbReference type="ARBA" id="ARBA00022723"/>
    </source>
</evidence>
<evidence type="ECO:0000259" key="8">
    <source>
        <dbReference type="PROSITE" id="PS51085"/>
    </source>
</evidence>
<dbReference type="InterPro" id="IPR050415">
    <property type="entry name" value="MRET"/>
</dbReference>
<sequence>MSRSTDQEHELTLHVDALLEPVDGVRVLELRRADGGELPPWTPGAHVDLELDEGLVRQYSLCGSPSDRDRWRVAVLREPAGRGGSSWVHDKLAVGDTVAVRGPRNHFPLVPAPRYVFVAGGIGITPLLPMIAAADAAGADWRLEYGGRSRRSMCFAEELTATYGGRVRLHPQDEVGQLPLGEVLAGAGDDELVYCCGPEPLLRAVEERCADRGPGALHLERFSPREQTDSSGDVAFEVELADSGRVLAVPADTSVLRVLEDAGVNILSSCTEGTCGTCETGVLGGRVDHRDSLLTPEERAAHDVMFVCVSRADPSCPRLVLDL</sequence>